<reference evidence="2 3" key="1">
    <citation type="submission" date="2018-11" db="EMBL/GenBank/DDBJ databases">
        <title>Genome sequence of Saitozyma podzolica DSM 27192.</title>
        <authorList>
            <person name="Aliyu H."/>
            <person name="Gorte O."/>
            <person name="Ochsenreither K."/>
        </authorList>
    </citation>
    <scope>NUCLEOTIDE SEQUENCE [LARGE SCALE GENOMIC DNA]</scope>
    <source>
        <strain evidence="2 3">DSM 27192</strain>
    </source>
</reference>
<sequence>MLVNVALSAIALLSARALAGAPLLNPPLPTSTQERRAPAEPVERCLTNADCMRAGQPLLKPKSRSRSHLLVPRQSGVPTTTYTGTIRVVDTESTSTLGYISATANSLGEYGLLVSDTADALVVSYEATSSDASQVDFTIETAQQLSGYPYLCSIAGFGNSDPLDELDTGSYNYALFAGCASTYAPGPAQAGDNSYNYAVQDSTIDRDVETAVWSISSAGEITNMWINPATATTPVPVTYFLNGNGPDESDLKAIAITADVDAFQTHFAKNYSTIQLMFETISP</sequence>
<name>A0A427YJB9_9TREE</name>
<feature type="signal peptide" evidence="1">
    <location>
        <begin position="1"/>
        <end position="19"/>
    </location>
</feature>
<evidence type="ECO:0000313" key="3">
    <source>
        <dbReference type="Proteomes" id="UP000279259"/>
    </source>
</evidence>
<dbReference type="OrthoDB" id="4584900at2759"/>
<evidence type="ECO:0000256" key="1">
    <source>
        <dbReference type="SAM" id="SignalP"/>
    </source>
</evidence>
<dbReference type="AlphaFoldDB" id="A0A427YJB9"/>
<dbReference type="Proteomes" id="UP000279259">
    <property type="component" value="Unassembled WGS sequence"/>
</dbReference>
<comment type="caution">
    <text evidence="2">The sequence shown here is derived from an EMBL/GenBank/DDBJ whole genome shotgun (WGS) entry which is preliminary data.</text>
</comment>
<proteinExistence type="predicted"/>
<dbReference type="EMBL" id="RSCD01000008">
    <property type="protein sequence ID" value="RSH91170.1"/>
    <property type="molecule type" value="Genomic_DNA"/>
</dbReference>
<keyword evidence="1" id="KW-0732">Signal</keyword>
<keyword evidence="3" id="KW-1185">Reference proteome</keyword>
<dbReference type="STRING" id="1890683.A0A427YJB9"/>
<accession>A0A427YJB9</accession>
<organism evidence="2 3">
    <name type="scientific">Saitozyma podzolica</name>
    <dbReference type="NCBI Taxonomy" id="1890683"/>
    <lineage>
        <taxon>Eukaryota</taxon>
        <taxon>Fungi</taxon>
        <taxon>Dikarya</taxon>
        <taxon>Basidiomycota</taxon>
        <taxon>Agaricomycotina</taxon>
        <taxon>Tremellomycetes</taxon>
        <taxon>Tremellales</taxon>
        <taxon>Trimorphomycetaceae</taxon>
        <taxon>Saitozyma</taxon>
    </lineage>
</organism>
<evidence type="ECO:0000313" key="2">
    <source>
        <dbReference type="EMBL" id="RSH91170.1"/>
    </source>
</evidence>
<gene>
    <name evidence="2" type="ORF">EHS25_009469</name>
</gene>
<feature type="chain" id="PRO_5019220577" evidence="1">
    <location>
        <begin position="20"/>
        <end position="283"/>
    </location>
</feature>
<protein>
    <submittedName>
        <fullName evidence="2">Uncharacterized protein</fullName>
    </submittedName>
</protein>